<accession>A0ACC3TKZ9</accession>
<gene>
    <name evidence="1" type="ORF">V1517DRAFT_325304</name>
</gene>
<proteinExistence type="predicted"/>
<sequence length="86" mass="9443">MAAAVETQPRNFPLLATPELGRHFRRDWRQHGSWIEAAKHLVELVAAKVVLGVRTVSAGETAKAEIERTTGKSKVAEGMGPRPEEL</sequence>
<evidence type="ECO:0000313" key="1">
    <source>
        <dbReference type="EMBL" id="KAK9321842.1"/>
    </source>
</evidence>
<protein>
    <submittedName>
        <fullName evidence="1">Uncharacterized protein</fullName>
    </submittedName>
</protein>
<organism evidence="1 2">
    <name type="scientific">Lipomyces orientalis</name>
    <dbReference type="NCBI Taxonomy" id="1233043"/>
    <lineage>
        <taxon>Eukaryota</taxon>
        <taxon>Fungi</taxon>
        <taxon>Dikarya</taxon>
        <taxon>Ascomycota</taxon>
        <taxon>Saccharomycotina</taxon>
        <taxon>Lipomycetes</taxon>
        <taxon>Lipomycetales</taxon>
        <taxon>Lipomycetaceae</taxon>
        <taxon>Lipomyces</taxon>
    </lineage>
</organism>
<evidence type="ECO:0000313" key="2">
    <source>
        <dbReference type="Proteomes" id="UP001489719"/>
    </source>
</evidence>
<comment type="caution">
    <text evidence="1">The sequence shown here is derived from an EMBL/GenBank/DDBJ whole genome shotgun (WGS) entry which is preliminary data.</text>
</comment>
<dbReference type="EMBL" id="MU970089">
    <property type="protein sequence ID" value="KAK9321842.1"/>
    <property type="molecule type" value="Genomic_DNA"/>
</dbReference>
<name>A0ACC3TKZ9_9ASCO</name>
<reference evidence="2" key="1">
    <citation type="journal article" date="2024" name="Front. Bioeng. Biotechnol.">
        <title>Genome-scale model development and genomic sequencing of the oleaginous clade Lipomyces.</title>
        <authorList>
            <person name="Czajka J.J."/>
            <person name="Han Y."/>
            <person name="Kim J."/>
            <person name="Mondo S.J."/>
            <person name="Hofstad B.A."/>
            <person name="Robles A."/>
            <person name="Haridas S."/>
            <person name="Riley R."/>
            <person name="LaButti K."/>
            <person name="Pangilinan J."/>
            <person name="Andreopoulos W."/>
            <person name="Lipzen A."/>
            <person name="Yan J."/>
            <person name="Wang M."/>
            <person name="Ng V."/>
            <person name="Grigoriev I.V."/>
            <person name="Spatafora J.W."/>
            <person name="Magnuson J.K."/>
            <person name="Baker S.E."/>
            <person name="Pomraning K.R."/>
        </authorList>
    </citation>
    <scope>NUCLEOTIDE SEQUENCE [LARGE SCALE GENOMIC DNA]</scope>
    <source>
        <strain evidence="2">CBS 10300</strain>
    </source>
</reference>
<keyword evidence="2" id="KW-1185">Reference proteome</keyword>
<dbReference type="Proteomes" id="UP001489719">
    <property type="component" value="Unassembled WGS sequence"/>
</dbReference>